<keyword evidence="2" id="KW-1185">Reference proteome</keyword>
<dbReference type="PANTHER" id="PTHR47027:SF20">
    <property type="entry name" value="REVERSE TRANSCRIPTASE-LIKE PROTEIN WITH RNA-DIRECTED DNA POLYMERASE DOMAIN"/>
    <property type="match status" value="1"/>
</dbReference>
<evidence type="ECO:0008006" key="3">
    <source>
        <dbReference type="Google" id="ProtNLM"/>
    </source>
</evidence>
<dbReference type="Proteomes" id="UP000299102">
    <property type="component" value="Unassembled WGS sequence"/>
</dbReference>
<protein>
    <recommendedName>
        <fullName evidence="3">Reverse transcriptase domain-containing protein</fullName>
    </recommendedName>
</protein>
<evidence type="ECO:0000313" key="2">
    <source>
        <dbReference type="Proteomes" id="UP000299102"/>
    </source>
</evidence>
<dbReference type="PANTHER" id="PTHR47027">
    <property type="entry name" value="REVERSE TRANSCRIPTASE DOMAIN-CONTAINING PROTEIN"/>
    <property type="match status" value="1"/>
</dbReference>
<proteinExistence type="predicted"/>
<dbReference type="OrthoDB" id="425681at2759"/>
<reference evidence="1 2" key="1">
    <citation type="journal article" date="2019" name="Commun. Biol.">
        <title>The bagworm genome reveals a unique fibroin gene that provides high tensile strength.</title>
        <authorList>
            <person name="Kono N."/>
            <person name="Nakamura H."/>
            <person name="Ohtoshi R."/>
            <person name="Tomita M."/>
            <person name="Numata K."/>
            <person name="Arakawa K."/>
        </authorList>
    </citation>
    <scope>NUCLEOTIDE SEQUENCE [LARGE SCALE GENOMIC DNA]</scope>
</reference>
<sequence>MGKKISINPSEITNQLSSENYPRRSVPKRLVVKCVSNSQSFNLVLINRSRTNELSVKCLLYADDQVIIAPSVCELKELIINMDDSVNKIHMHVTVSEVMVFERGERTTKYDVHRRSHHVKELRGLKEDVVTKIKRGMLPVRGLIQALQSLHRGFSVCLRINAACTDWFVIRKGVRKGCVASPWLLNLFMESCVYDLKEYDCGLRMAEGFVGDLQVLWVACRLTVSQTVFRQRAVLECAIGIEREIRGEFVFHIQKTTNRRGSGREMRVDVIRTRWSAVIGGTLLTRGRLRTKLCRPMRNLCTFHTKTYLRECNKQLKTVLLDKKDKFPRKLTYSSGLSQRVHFLVT</sequence>
<name>A0A4C1Z380_EUMVA</name>
<organism evidence="1 2">
    <name type="scientific">Eumeta variegata</name>
    <name type="common">Bagworm moth</name>
    <name type="synonym">Eumeta japonica</name>
    <dbReference type="NCBI Taxonomy" id="151549"/>
    <lineage>
        <taxon>Eukaryota</taxon>
        <taxon>Metazoa</taxon>
        <taxon>Ecdysozoa</taxon>
        <taxon>Arthropoda</taxon>
        <taxon>Hexapoda</taxon>
        <taxon>Insecta</taxon>
        <taxon>Pterygota</taxon>
        <taxon>Neoptera</taxon>
        <taxon>Endopterygota</taxon>
        <taxon>Lepidoptera</taxon>
        <taxon>Glossata</taxon>
        <taxon>Ditrysia</taxon>
        <taxon>Tineoidea</taxon>
        <taxon>Psychidae</taxon>
        <taxon>Oiketicinae</taxon>
        <taxon>Eumeta</taxon>
    </lineage>
</organism>
<comment type="caution">
    <text evidence="1">The sequence shown here is derived from an EMBL/GenBank/DDBJ whole genome shotgun (WGS) entry which is preliminary data.</text>
</comment>
<evidence type="ECO:0000313" key="1">
    <source>
        <dbReference type="EMBL" id="GBP82000.1"/>
    </source>
</evidence>
<gene>
    <name evidence="1" type="ORF">EVAR_62877_1</name>
</gene>
<dbReference type="EMBL" id="BGZK01001542">
    <property type="protein sequence ID" value="GBP82000.1"/>
    <property type="molecule type" value="Genomic_DNA"/>
</dbReference>
<dbReference type="AlphaFoldDB" id="A0A4C1Z380"/>
<accession>A0A4C1Z380</accession>